<proteinExistence type="predicted"/>
<dbReference type="RefSeq" id="WP_135804717.1">
    <property type="nucleotide sequence ID" value="NZ_SRPF01000044.1"/>
</dbReference>
<feature type="non-terminal residue" evidence="1">
    <location>
        <position position="105"/>
    </location>
</feature>
<reference evidence="1 2" key="1">
    <citation type="submission" date="2019-04" db="EMBL/GenBank/DDBJ databases">
        <authorList>
            <person name="Park S."/>
            <person name="Yoon J.-H."/>
        </authorList>
    </citation>
    <scope>NUCLEOTIDE SEQUENCE [LARGE SCALE GENOMIC DNA]</scope>
    <source>
        <strain evidence="1 2">HJM-18</strain>
    </source>
</reference>
<feature type="non-terminal residue" evidence="1">
    <location>
        <position position="1"/>
    </location>
</feature>
<dbReference type="Proteomes" id="UP000298325">
    <property type="component" value="Unassembled WGS sequence"/>
</dbReference>
<comment type="caution">
    <text evidence="1">The sequence shown here is derived from an EMBL/GenBank/DDBJ whole genome shotgun (WGS) entry which is preliminary data.</text>
</comment>
<name>A0A4Z1CDS1_9GAMM</name>
<accession>A0A4Z1CDS1</accession>
<evidence type="ECO:0000313" key="2">
    <source>
        <dbReference type="Proteomes" id="UP000298325"/>
    </source>
</evidence>
<dbReference type="AlphaFoldDB" id="A0A4Z1CDS1"/>
<protein>
    <recommendedName>
        <fullName evidence="3">Type IV secretion protein Rhs</fullName>
    </recommendedName>
</protein>
<evidence type="ECO:0008006" key="3">
    <source>
        <dbReference type="Google" id="ProtNLM"/>
    </source>
</evidence>
<dbReference type="EMBL" id="SRPF01000044">
    <property type="protein sequence ID" value="TGN37660.1"/>
    <property type="molecule type" value="Genomic_DNA"/>
</dbReference>
<dbReference type="OrthoDB" id="9816400at2"/>
<gene>
    <name evidence="1" type="ORF">E5Q11_17470</name>
</gene>
<keyword evidence="2" id="KW-1185">Reference proteome</keyword>
<sequence>QWQPLRTERRFEYDSHNDLIAAEDAGGGIERYGYDNHMLTSRQLAGGYSFYLEWDEASPSGRCVQQWGDSAQVDTRFEWDDENHTCTVSYVDGSKEIWHYEGGAQ</sequence>
<evidence type="ECO:0000313" key="1">
    <source>
        <dbReference type="EMBL" id="TGN37660.1"/>
    </source>
</evidence>
<organism evidence="1 2">
    <name type="scientific">Marinobacter confluentis</name>
    <dbReference type="NCBI Taxonomy" id="1697557"/>
    <lineage>
        <taxon>Bacteria</taxon>
        <taxon>Pseudomonadati</taxon>
        <taxon>Pseudomonadota</taxon>
        <taxon>Gammaproteobacteria</taxon>
        <taxon>Pseudomonadales</taxon>
        <taxon>Marinobacteraceae</taxon>
        <taxon>Marinobacter</taxon>
    </lineage>
</organism>